<evidence type="ECO:0000313" key="1">
    <source>
        <dbReference type="EMBL" id="KAJ1162992.1"/>
    </source>
</evidence>
<organism evidence="1 2">
    <name type="scientific">Pleurodeles waltl</name>
    <name type="common">Iberian ribbed newt</name>
    <dbReference type="NCBI Taxonomy" id="8319"/>
    <lineage>
        <taxon>Eukaryota</taxon>
        <taxon>Metazoa</taxon>
        <taxon>Chordata</taxon>
        <taxon>Craniata</taxon>
        <taxon>Vertebrata</taxon>
        <taxon>Euteleostomi</taxon>
        <taxon>Amphibia</taxon>
        <taxon>Batrachia</taxon>
        <taxon>Caudata</taxon>
        <taxon>Salamandroidea</taxon>
        <taxon>Salamandridae</taxon>
        <taxon>Pleurodelinae</taxon>
        <taxon>Pleurodeles</taxon>
    </lineage>
</organism>
<name>A0AAV7SF84_PLEWA</name>
<dbReference type="EMBL" id="JANPWB010000008">
    <property type="protein sequence ID" value="KAJ1162992.1"/>
    <property type="molecule type" value="Genomic_DNA"/>
</dbReference>
<protein>
    <submittedName>
        <fullName evidence="1">Uncharacterized protein</fullName>
    </submittedName>
</protein>
<reference evidence="1" key="1">
    <citation type="journal article" date="2022" name="bioRxiv">
        <title>Sequencing and chromosome-scale assembly of the giantPleurodeles waltlgenome.</title>
        <authorList>
            <person name="Brown T."/>
            <person name="Elewa A."/>
            <person name="Iarovenko S."/>
            <person name="Subramanian E."/>
            <person name="Araus A.J."/>
            <person name="Petzold A."/>
            <person name="Susuki M."/>
            <person name="Suzuki K.-i.T."/>
            <person name="Hayashi T."/>
            <person name="Toyoda A."/>
            <person name="Oliveira C."/>
            <person name="Osipova E."/>
            <person name="Leigh N.D."/>
            <person name="Simon A."/>
            <person name="Yun M.H."/>
        </authorList>
    </citation>
    <scope>NUCLEOTIDE SEQUENCE</scope>
    <source>
        <strain evidence="1">20211129_DDA</strain>
        <tissue evidence="1">Liver</tissue>
    </source>
</reference>
<comment type="caution">
    <text evidence="1">The sequence shown here is derived from an EMBL/GenBank/DDBJ whole genome shotgun (WGS) entry which is preliminary data.</text>
</comment>
<proteinExistence type="predicted"/>
<dbReference type="AlphaFoldDB" id="A0AAV7SF84"/>
<keyword evidence="2" id="KW-1185">Reference proteome</keyword>
<accession>A0AAV7SF84</accession>
<gene>
    <name evidence="1" type="ORF">NDU88_003456</name>
</gene>
<dbReference type="Proteomes" id="UP001066276">
    <property type="component" value="Chromosome 4_2"/>
</dbReference>
<sequence length="100" mass="10542">MHRPPYAMLLPSEAAAVIGCGVRNMVPAVVTDLRAGVDSSLRPALRSGAVLWDGVSWGEGGLHWALQSSARPVSAEVVRQGRESCISITHVVRRGPPCSA</sequence>
<evidence type="ECO:0000313" key="2">
    <source>
        <dbReference type="Proteomes" id="UP001066276"/>
    </source>
</evidence>